<accession>A0A251SA63</accession>
<keyword evidence="2" id="KW-1185">Reference proteome</keyword>
<protein>
    <submittedName>
        <fullName evidence="1">Uncharacterized protein</fullName>
    </submittedName>
</protein>
<reference evidence="2" key="1">
    <citation type="journal article" date="2017" name="Nature">
        <title>The sunflower genome provides insights into oil metabolism, flowering and Asterid evolution.</title>
        <authorList>
            <person name="Badouin H."/>
            <person name="Gouzy J."/>
            <person name="Grassa C.J."/>
            <person name="Murat F."/>
            <person name="Staton S.E."/>
            <person name="Cottret L."/>
            <person name="Lelandais-Briere C."/>
            <person name="Owens G.L."/>
            <person name="Carrere S."/>
            <person name="Mayjonade B."/>
            <person name="Legrand L."/>
            <person name="Gill N."/>
            <person name="Kane N.C."/>
            <person name="Bowers J.E."/>
            <person name="Hubner S."/>
            <person name="Bellec A."/>
            <person name="Berard A."/>
            <person name="Berges H."/>
            <person name="Blanchet N."/>
            <person name="Boniface M.C."/>
            <person name="Brunel D."/>
            <person name="Catrice O."/>
            <person name="Chaidir N."/>
            <person name="Claudel C."/>
            <person name="Donnadieu C."/>
            <person name="Faraut T."/>
            <person name="Fievet G."/>
            <person name="Helmstetter N."/>
            <person name="King M."/>
            <person name="Knapp S.J."/>
            <person name="Lai Z."/>
            <person name="Le Paslier M.C."/>
            <person name="Lippi Y."/>
            <person name="Lorenzon L."/>
            <person name="Mandel J.R."/>
            <person name="Marage G."/>
            <person name="Marchand G."/>
            <person name="Marquand E."/>
            <person name="Bret-Mestries E."/>
            <person name="Morien E."/>
            <person name="Nambeesan S."/>
            <person name="Nguyen T."/>
            <person name="Pegot-Espagnet P."/>
            <person name="Pouilly N."/>
            <person name="Raftis F."/>
            <person name="Sallet E."/>
            <person name="Schiex T."/>
            <person name="Thomas J."/>
            <person name="Vandecasteele C."/>
            <person name="Vares D."/>
            <person name="Vear F."/>
            <person name="Vautrin S."/>
            <person name="Crespi M."/>
            <person name="Mangin B."/>
            <person name="Burke J.M."/>
            <person name="Salse J."/>
            <person name="Munos S."/>
            <person name="Vincourt P."/>
            <person name="Rieseberg L.H."/>
            <person name="Langlade N.B."/>
        </authorList>
    </citation>
    <scope>NUCLEOTIDE SEQUENCE [LARGE SCALE GENOMIC DNA]</scope>
    <source>
        <strain evidence="2">cv. SF193</strain>
    </source>
</reference>
<evidence type="ECO:0000313" key="2">
    <source>
        <dbReference type="Proteomes" id="UP000215914"/>
    </source>
</evidence>
<dbReference type="AlphaFoldDB" id="A0A251SA63"/>
<proteinExistence type="predicted"/>
<dbReference type="Proteomes" id="UP000215914">
    <property type="component" value="Chromosome 15"/>
</dbReference>
<organism evidence="1 2">
    <name type="scientific">Helianthus annuus</name>
    <name type="common">Common sunflower</name>
    <dbReference type="NCBI Taxonomy" id="4232"/>
    <lineage>
        <taxon>Eukaryota</taxon>
        <taxon>Viridiplantae</taxon>
        <taxon>Streptophyta</taxon>
        <taxon>Embryophyta</taxon>
        <taxon>Tracheophyta</taxon>
        <taxon>Spermatophyta</taxon>
        <taxon>Magnoliopsida</taxon>
        <taxon>eudicotyledons</taxon>
        <taxon>Gunneridae</taxon>
        <taxon>Pentapetalae</taxon>
        <taxon>asterids</taxon>
        <taxon>campanulids</taxon>
        <taxon>Asterales</taxon>
        <taxon>Asteraceae</taxon>
        <taxon>Asteroideae</taxon>
        <taxon>Heliantheae alliance</taxon>
        <taxon>Heliantheae</taxon>
        <taxon>Helianthus</taxon>
    </lineage>
</organism>
<dbReference type="STRING" id="4232.A0A251SA63"/>
<dbReference type="EMBL" id="CM007904">
    <property type="protein sequence ID" value="OTF95739.1"/>
    <property type="molecule type" value="Genomic_DNA"/>
</dbReference>
<gene>
    <name evidence="1" type="ORF">HannXRQ_Chr15g0486411</name>
</gene>
<sequence length="214" mass="24033">MVMLGQSWSVSDLIHSPHEHQLSQSTVCIDLVLNVWLFFNFFYCSKLMVENGAPPVVMVANKDEIMTKVDANIHNVMEMDVEATEKPSESSPMTTVALQEQKNASTSAGLDYLVSESSSYKCIPAEKTEENHLSFNLNDQIAPLEFHVESGIEAAPNIEHQFISSFPSHQMGTYENSNLQIHQSSLRNGLEEISIGLQLSEPELKRRKQYDEDA</sequence>
<name>A0A251SA63_HELAN</name>
<dbReference type="InParanoid" id="A0A251SA63"/>
<evidence type="ECO:0000313" key="1">
    <source>
        <dbReference type="EMBL" id="OTF95739.1"/>
    </source>
</evidence>